<proteinExistence type="predicted"/>
<accession>A0A1Y0SU84</accession>
<name>A0A1Y0SU84_9CAUD</name>
<organism evidence="1 2">
    <name type="scientific">Pseudomonas phage Phabio</name>
    <dbReference type="NCBI Taxonomy" id="2006668"/>
    <lineage>
        <taxon>Viruses</taxon>
        <taxon>Duplodnaviria</taxon>
        <taxon>Heunggongvirae</taxon>
        <taxon>Uroviricota</taxon>
        <taxon>Caudoviricetes</taxon>
        <taxon>Chimalliviridae</taxon>
        <taxon>Phabiovirus</taxon>
        <taxon>Phabiovirus phabio</taxon>
    </lineage>
</organism>
<dbReference type="Proteomes" id="UP000225448">
    <property type="component" value="Segment"/>
</dbReference>
<evidence type="ECO:0000313" key="2">
    <source>
        <dbReference type="Proteomes" id="UP000225448"/>
    </source>
</evidence>
<evidence type="ECO:0000313" key="1">
    <source>
        <dbReference type="EMBL" id="ARV77062.1"/>
    </source>
</evidence>
<dbReference type="EMBL" id="MF042360">
    <property type="protein sequence ID" value="ARV77062.1"/>
    <property type="molecule type" value="Genomic_DNA"/>
</dbReference>
<reference evidence="1 2" key="1">
    <citation type="submission" date="2017-05" db="EMBL/GenBank/DDBJ databases">
        <authorList>
            <person name="Song R."/>
            <person name="Chenine A.L."/>
            <person name="Ruprecht R.M."/>
        </authorList>
    </citation>
    <scope>NUCLEOTIDE SEQUENCE [LARGE SCALE GENOMIC DNA]</scope>
</reference>
<gene>
    <name evidence="1" type="ORF">PHABIO_431</name>
</gene>
<protein>
    <submittedName>
        <fullName evidence="1">Uncharacterized protein</fullName>
    </submittedName>
</protein>
<keyword evidence="2" id="KW-1185">Reference proteome</keyword>
<sequence>MSLRDELYKIYQTVTPHATITVRCRRHPSHLRIVAKARNQALRRYHVLPPLAEHNTDTIVYRNYID</sequence>